<comment type="subcellular location">
    <subcellularLocation>
        <location evidence="1">Virion</location>
    </subcellularLocation>
</comment>
<evidence type="ECO:0000256" key="1">
    <source>
        <dbReference type="ARBA" id="ARBA00004328"/>
    </source>
</evidence>
<dbReference type="EMBL" id="PP226938">
    <property type="protein sequence ID" value="WVX92019.1"/>
    <property type="molecule type" value="Genomic_DNA"/>
</dbReference>
<dbReference type="SUPFAM" id="SSF52266">
    <property type="entry name" value="SGNH hydrolase"/>
    <property type="match status" value="1"/>
</dbReference>
<accession>A0ABZ2CNP2</accession>
<dbReference type="PANTHER" id="PTHR30383:SF5">
    <property type="entry name" value="SGNH HYDROLASE-TYPE ESTERASE DOMAIN-CONTAINING PROTEIN"/>
    <property type="match status" value="1"/>
</dbReference>
<sequence length="861" mass="90344">MNVFSEWFSVLRVGGDYKTMHYYPGGTDLFTVNFVGGYIDKSHVKCIVSDGIATTLTFITEGTVRSSRVIPADQTILIYRDTPNDVPLAQFADGAVLNSPNLDRNAKQAIFVSAEVLDRFDTFGSSLETSVSQVSEALAVAQNAQVIAAAASSVANDAKALATQALEIVRNHNDLEGRSNSGAHPASAIDWQEFGTTASAIGSIRADLSKADGTGAARVSSKSAATGAVPRDVNDRLGDRVTIYDFAAPGASLDDGVTNVYDAFYKAATHIAAVGGSLYFPRKGSGVYRIIGNDTRFTDLTGVEFVVDEGVSFKFEGSWTPLIVKGVKVNRQVKVQLVTAGYSFYHGPHQYRKPAEVMPTTSFNDGTFEKPIALLGTGFSAWALDQTGPGRSALTPTAGASYVTIPFTGSGQRNVASIRARIGDELFVKVPSVEGKLSIGVLTHLGYCLVEQDVNTISTLLNTNGAVVNVYNTLPTGQRNQFNSGMLSVRQLTATKFIVSVNHVPVGTFDAGAQIVAFAVGGHTRTTNLTIENPALVRCVGATGSRPLQILALGDSTSDPAIPCSQYDYMRQFLASAGMQVFSLDNRAVSGHTSAQQLAILKNTGVAGIDFIIANIGINDVLGGISADTYAANVLEMANYAKANAVPFILSFPLTWYSRAEAMVYGQVGQDTSNNAASAEYRLKAIRALAGTDALVCSGPAKNMGLTSAAWLTASGADSVLMDNIHPTNYGRMMMGLGNAQAIIGAVNPKGYGAPAFEALPPRMAVGSPAQKPSLRLEGGQIRFSGGLTVDSGITNGTKVVGLDPELRPAGWCYFPCVCAGASGITGLGQCAVDPSGNITVYNVPAGSTLVGFDSVVIPLA</sequence>
<feature type="domain" description="Bacteriophage T7 tail fibre protein-like N-terminal" evidence="4">
    <location>
        <begin position="25"/>
        <end position="119"/>
    </location>
</feature>
<proteinExistence type="predicted"/>
<evidence type="ECO:0000256" key="3">
    <source>
        <dbReference type="ARBA" id="ARBA00022844"/>
    </source>
</evidence>
<dbReference type="Proteomes" id="UP001342544">
    <property type="component" value="Segment"/>
</dbReference>
<keyword evidence="3" id="KW-0946">Virion</keyword>
<keyword evidence="2" id="KW-1227">Viral tail protein</keyword>
<dbReference type="PANTHER" id="PTHR30383">
    <property type="entry name" value="THIOESTERASE 1/PROTEASE 1/LYSOPHOSPHOLIPASE L1"/>
    <property type="match status" value="1"/>
</dbReference>
<protein>
    <recommendedName>
        <fullName evidence="4">Bacteriophage T7 tail fibre protein-like N-terminal domain-containing protein</fullName>
    </recommendedName>
</protein>
<dbReference type="InterPro" id="IPR036514">
    <property type="entry name" value="SGNH_hydro_sf"/>
</dbReference>
<dbReference type="CDD" id="cd00229">
    <property type="entry name" value="SGNH_hydrolase"/>
    <property type="match status" value="1"/>
</dbReference>
<evidence type="ECO:0000259" key="4">
    <source>
        <dbReference type="Pfam" id="PF03906"/>
    </source>
</evidence>
<dbReference type="InterPro" id="IPR012334">
    <property type="entry name" value="Pectin_lyas_fold"/>
</dbReference>
<evidence type="ECO:0000313" key="6">
    <source>
        <dbReference type="Proteomes" id="UP001342544"/>
    </source>
</evidence>
<dbReference type="InterPro" id="IPR051532">
    <property type="entry name" value="Ester_Hydrolysis_Enzymes"/>
</dbReference>
<dbReference type="Pfam" id="PF03906">
    <property type="entry name" value="Phage_T7_tail"/>
    <property type="match status" value="1"/>
</dbReference>
<evidence type="ECO:0000256" key="2">
    <source>
        <dbReference type="ARBA" id="ARBA00022732"/>
    </source>
</evidence>
<dbReference type="InterPro" id="IPR005604">
    <property type="entry name" value="Phage_T7_tail_fibre-like_N"/>
</dbReference>
<dbReference type="Gene3D" id="2.160.20.10">
    <property type="entry name" value="Single-stranded right-handed beta-helix, Pectin lyase-like"/>
    <property type="match status" value="1"/>
</dbReference>
<evidence type="ECO:0000313" key="5">
    <source>
        <dbReference type="EMBL" id="WVX92019.1"/>
    </source>
</evidence>
<reference evidence="5 6" key="1">
    <citation type="submission" date="2024-01" db="EMBL/GenBank/DDBJ databases">
        <authorList>
            <person name="Wang Y."/>
            <person name="Lin M."/>
        </authorList>
    </citation>
    <scope>NUCLEOTIDE SEQUENCE [LARGE SCALE GENOMIC DNA]</scope>
</reference>
<keyword evidence="6" id="KW-1185">Reference proteome</keyword>
<dbReference type="Gene3D" id="3.40.50.1110">
    <property type="entry name" value="SGNH hydrolase"/>
    <property type="match status" value="1"/>
</dbReference>
<name>A0ABZ2CNP2_9CAUD</name>
<organism evidence="5 6">
    <name type="scientific">Aeromonas phage phiA014L</name>
    <dbReference type="NCBI Taxonomy" id="3119844"/>
    <lineage>
        <taxon>Viruses</taxon>
        <taxon>Duplodnaviria</taxon>
        <taxon>Heunggongvirae</taxon>
        <taxon>Uroviricota</taxon>
        <taxon>Caudoviricetes</taxon>
        <taxon>Autographivirales</taxon>
        <taxon>Autonotataviridae</taxon>
        <taxon>Melnykvirinae</taxon>
        <taxon>Ahphunavirus</taxon>
        <taxon>Ahphunavirus A014L</taxon>
    </lineage>
</organism>